<reference evidence="2 3" key="1">
    <citation type="submission" date="2019-03" db="EMBL/GenBank/DDBJ databases">
        <title>Genomic Encyclopedia of Type Strains, Phase IV (KMG-IV): sequencing the most valuable type-strain genomes for metagenomic binning, comparative biology and taxonomic classification.</title>
        <authorList>
            <person name="Goeker M."/>
        </authorList>
    </citation>
    <scope>NUCLEOTIDE SEQUENCE [LARGE SCALE GENOMIC DNA]</scope>
    <source>
        <strain evidence="2 3">DSM 17474</strain>
    </source>
</reference>
<comment type="caution">
    <text evidence="2">The sequence shown here is derived from an EMBL/GenBank/DDBJ whole genome shotgun (WGS) entry which is preliminary data.</text>
</comment>
<keyword evidence="1" id="KW-0732">Signal</keyword>
<evidence type="ECO:0000313" key="2">
    <source>
        <dbReference type="EMBL" id="TCP10143.1"/>
    </source>
</evidence>
<dbReference type="Gene3D" id="3.40.50.10610">
    <property type="entry name" value="ABC-type transport auxiliary lipoprotein component"/>
    <property type="match status" value="1"/>
</dbReference>
<keyword evidence="3" id="KW-1185">Reference proteome</keyword>
<gene>
    <name evidence="2" type="ORF">EV680_10240</name>
</gene>
<evidence type="ECO:0000313" key="3">
    <source>
        <dbReference type="Proteomes" id="UP000294721"/>
    </source>
</evidence>
<dbReference type="Pfam" id="PF03783">
    <property type="entry name" value="CsgG"/>
    <property type="match status" value="1"/>
</dbReference>
<accession>A0ABY2C1A6</accession>
<proteinExistence type="predicted"/>
<dbReference type="EMBL" id="SLXE01000002">
    <property type="protein sequence ID" value="TCP10143.1"/>
    <property type="molecule type" value="Genomic_DNA"/>
</dbReference>
<organism evidence="2 3">
    <name type="scientific">Uruburuella suis</name>
    <dbReference type="NCBI Taxonomy" id="252130"/>
    <lineage>
        <taxon>Bacteria</taxon>
        <taxon>Pseudomonadati</taxon>
        <taxon>Pseudomonadota</taxon>
        <taxon>Betaproteobacteria</taxon>
        <taxon>Neisseriales</taxon>
        <taxon>Neisseriaceae</taxon>
        <taxon>Uruburuella</taxon>
    </lineage>
</organism>
<name>A0ABY2C1A6_9NEIS</name>
<sequence>MSARPILKTLAAVCGALLTLNACSTATLQATRSYYASEHSREKAQRVADARAQQISDGSTFYGKKLQCLSDLHKDFFLAQREALVKSGEAKGDGWFRMAVAPIRDKTGKVFDINSTVLSDMVMDSLAHFKYFDVVETPLYPDGLIDSRNNFLDPRYIMPNGIVQNFSATMTTLQHLPVGTIFPSNYYISGAVTQYDETNVLPTNKDIGIDIYQYQFSHNTQAITATVNLRLIDSWTGAVVRMPESNDLASVSMTNTFYTIKTGNNFFRLIGTKDYGIDYSVEVGDPKTAAVKKMVDKGVYQLLEKFLRPYQISQQTC</sequence>
<dbReference type="InterPro" id="IPR005534">
    <property type="entry name" value="Curli_assmbl/transp-comp_CsgG"/>
</dbReference>
<protein>
    <submittedName>
        <fullName evidence="2">Curli production assembly/transport component CsgG</fullName>
    </submittedName>
</protein>
<feature type="signal peptide" evidence="1">
    <location>
        <begin position="1"/>
        <end position="24"/>
    </location>
</feature>
<feature type="chain" id="PRO_5045974438" evidence="1">
    <location>
        <begin position="25"/>
        <end position="317"/>
    </location>
</feature>
<evidence type="ECO:0000256" key="1">
    <source>
        <dbReference type="SAM" id="SignalP"/>
    </source>
</evidence>
<dbReference type="Proteomes" id="UP000294721">
    <property type="component" value="Unassembled WGS sequence"/>
</dbReference>